<evidence type="ECO:0000313" key="1">
    <source>
        <dbReference type="EMBL" id="GFQ77285.1"/>
    </source>
</evidence>
<dbReference type="InterPro" id="IPR036397">
    <property type="entry name" value="RNaseH_sf"/>
</dbReference>
<protein>
    <submittedName>
        <fullName evidence="1">Uncharacterized protein</fullName>
    </submittedName>
</protein>
<accession>A0A8X6KIP7</accession>
<name>A0A8X6KIP7_TRICU</name>
<organism evidence="1 2">
    <name type="scientific">Trichonephila clavata</name>
    <name type="common">Joro spider</name>
    <name type="synonym">Nephila clavata</name>
    <dbReference type="NCBI Taxonomy" id="2740835"/>
    <lineage>
        <taxon>Eukaryota</taxon>
        <taxon>Metazoa</taxon>
        <taxon>Ecdysozoa</taxon>
        <taxon>Arthropoda</taxon>
        <taxon>Chelicerata</taxon>
        <taxon>Arachnida</taxon>
        <taxon>Araneae</taxon>
        <taxon>Araneomorphae</taxon>
        <taxon>Entelegynae</taxon>
        <taxon>Araneoidea</taxon>
        <taxon>Nephilidae</taxon>
        <taxon>Trichonephila</taxon>
    </lineage>
</organism>
<reference evidence="1" key="1">
    <citation type="submission" date="2020-07" db="EMBL/GenBank/DDBJ databases">
        <title>Multicomponent nature underlies the extraordinary mechanical properties of spider dragline silk.</title>
        <authorList>
            <person name="Kono N."/>
            <person name="Nakamura H."/>
            <person name="Mori M."/>
            <person name="Yoshida Y."/>
            <person name="Ohtoshi R."/>
            <person name="Malay A.D."/>
            <person name="Moran D.A.P."/>
            <person name="Tomita M."/>
            <person name="Numata K."/>
            <person name="Arakawa K."/>
        </authorList>
    </citation>
    <scope>NUCLEOTIDE SEQUENCE</scope>
</reference>
<dbReference type="Proteomes" id="UP000887116">
    <property type="component" value="Unassembled WGS sequence"/>
</dbReference>
<dbReference type="AlphaFoldDB" id="A0A8X6KIP7"/>
<evidence type="ECO:0000313" key="2">
    <source>
        <dbReference type="Proteomes" id="UP000887116"/>
    </source>
</evidence>
<dbReference type="EMBL" id="BMAO01001982">
    <property type="protein sequence ID" value="GFQ77285.1"/>
    <property type="molecule type" value="Genomic_DNA"/>
</dbReference>
<dbReference type="OrthoDB" id="6426973at2759"/>
<gene>
    <name evidence="1" type="ORF">TNCT_52521</name>
</gene>
<keyword evidence="2" id="KW-1185">Reference proteome</keyword>
<sequence>MTIVPLYGGLSNVISNLTFLIYSQETGIMVWEGISFHSGFSLVMLQGKMTFSRYMDDIVQSHVISFLAKNSNSLFRQDNAQLRRLWPSHFRICPL</sequence>
<dbReference type="GO" id="GO:0003676">
    <property type="term" value="F:nucleic acid binding"/>
    <property type="evidence" value="ECO:0007669"/>
    <property type="project" value="InterPro"/>
</dbReference>
<dbReference type="Gene3D" id="3.30.420.10">
    <property type="entry name" value="Ribonuclease H-like superfamily/Ribonuclease H"/>
    <property type="match status" value="1"/>
</dbReference>
<comment type="caution">
    <text evidence="1">The sequence shown here is derived from an EMBL/GenBank/DDBJ whole genome shotgun (WGS) entry which is preliminary data.</text>
</comment>
<proteinExistence type="predicted"/>